<accession>A0A9P3GGW8</accession>
<name>A0A9P3GGW8_9APHY</name>
<dbReference type="AlphaFoldDB" id="A0A9P3GGW8"/>
<keyword evidence="2" id="KW-1185">Reference proteome</keyword>
<organism evidence="1 2">
    <name type="scientific">Phanerochaete sordida</name>
    <dbReference type="NCBI Taxonomy" id="48140"/>
    <lineage>
        <taxon>Eukaryota</taxon>
        <taxon>Fungi</taxon>
        <taxon>Dikarya</taxon>
        <taxon>Basidiomycota</taxon>
        <taxon>Agaricomycotina</taxon>
        <taxon>Agaricomycetes</taxon>
        <taxon>Polyporales</taxon>
        <taxon>Phanerochaetaceae</taxon>
        <taxon>Phanerochaete</taxon>
    </lineage>
</organism>
<dbReference type="Proteomes" id="UP000703269">
    <property type="component" value="Unassembled WGS sequence"/>
</dbReference>
<dbReference type="EMBL" id="BPQB01000032">
    <property type="protein sequence ID" value="GJE93424.1"/>
    <property type="molecule type" value="Genomic_DNA"/>
</dbReference>
<evidence type="ECO:0000313" key="2">
    <source>
        <dbReference type="Proteomes" id="UP000703269"/>
    </source>
</evidence>
<proteinExistence type="predicted"/>
<protein>
    <submittedName>
        <fullName evidence="1">Uncharacterized protein</fullName>
    </submittedName>
</protein>
<reference evidence="1 2" key="1">
    <citation type="submission" date="2021-08" db="EMBL/GenBank/DDBJ databases">
        <title>Draft Genome Sequence of Phanerochaete sordida strain YK-624.</title>
        <authorList>
            <person name="Mori T."/>
            <person name="Dohra H."/>
            <person name="Suzuki T."/>
            <person name="Kawagishi H."/>
            <person name="Hirai H."/>
        </authorList>
    </citation>
    <scope>NUCLEOTIDE SEQUENCE [LARGE SCALE GENOMIC DNA]</scope>
    <source>
        <strain evidence="1 2">YK-624</strain>
    </source>
</reference>
<dbReference type="OrthoDB" id="3256331at2759"/>
<gene>
    <name evidence="1" type="ORF">PsYK624_095830</name>
</gene>
<sequence length="114" mass="12376">MTSSGSQATGSQLTLVDLPELSRASTNTLPLATKVLHFTEDDITSTKISVSGDPSTHYVVYSGGQATRVVRVADGAPVRVGGIQRRILLPDLLTVGDFEMRLNQWLRMPLLYSM</sequence>
<evidence type="ECO:0000313" key="1">
    <source>
        <dbReference type="EMBL" id="GJE93424.1"/>
    </source>
</evidence>
<comment type="caution">
    <text evidence="1">The sequence shown here is derived from an EMBL/GenBank/DDBJ whole genome shotgun (WGS) entry which is preliminary data.</text>
</comment>